<dbReference type="GeneID" id="25911972"/>
<organism evidence="3 4">
    <name type="scientific">Sphaeroforma arctica JP610</name>
    <dbReference type="NCBI Taxonomy" id="667725"/>
    <lineage>
        <taxon>Eukaryota</taxon>
        <taxon>Ichthyosporea</taxon>
        <taxon>Ichthyophonida</taxon>
        <taxon>Sphaeroforma</taxon>
    </lineage>
</organism>
<feature type="non-terminal residue" evidence="3">
    <location>
        <position position="1"/>
    </location>
</feature>
<dbReference type="GO" id="GO:1902975">
    <property type="term" value="P:mitotic DNA replication initiation"/>
    <property type="evidence" value="ECO:0007669"/>
    <property type="project" value="TreeGrafter"/>
</dbReference>
<feature type="domain" description="MCM AAA-lid" evidence="2">
    <location>
        <begin position="35"/>
        <end position="115"/>
    </location>
</feature>
<feature type="compositionally biased region" description="Basic and acidic residues" evidence="1">
    <location>
        <begin position="134"/>
        <end position="145"/>
    </location>
</feature>
<dbReference type="InterPro" id="IPR027417">
    <property type="entry name" value="P-loop_NTPase"/>
</dbReference>
<dbReference type="SUPFAM" id="SSF52540">
    <property type="entry name" value="P-loop containing nucleoside triphosphate hydrolases"/>
    <property type="match status" value="1"/>
</dbReference>
<dbReference type="STRING" id="667725.A0A0L0FGW9"/>
<keyword evidence="4" id="KW-1185">Reference proteome</keyword>
<dbReference type="GO" id="GO:0006271">
    <property type="term" value="P:DNA strand elongation involved in DNA replication"/>
    <property type="evidence" value="ECO:0007669"/>
    <property type="project" value="TreeGrafter"/>
</dbReference>
<dbReference type="eggNOG" id="KOG0479">
    <property type="taxonomic scope" value="Eukaryota"/>
</dbReference>
<reference evidence="3 4" key="1">
    <citation type="submission" date="2011-02" db="EMBL/GenBank/DDBJ databases">
        <title>The Genome Sequence of Sphaeroforma arctica JP610.</title>
        <authorList>
            <consortium name="The Broad Institute Genome Sequencing Platform"/>
            <person name="Russ C."/>
            <person name="Cuomo C."/>
            <person name="Young S.K."/>
            <person name="Zeng Q."/>
            <person name="Gargeya S."/>
            <person name="Alvarado L."/>
            <person name="Berlin A."/>
            <person name="Chapman S.B."/>
            <person name="Chen Z."/>
            <person name="Freedman E."/>
            <person name="Gellesch M."/>
            <person name="Goldberg J."/>
            <person name="Griggs A."/>
            <person name="Gujja S."/>
            <person name="Heilman E."/>
            <person name="Heiman D."/>
            <person name="Howarth C."/>
            <person name="Mehta T."/>
            <person name="Neiman D."/>
            <person name="Pearson M."/>
            <person name="Roberts A."/>
            <person name="Saif S."/>
            <person name="Shea T."/>
            <person name="Shenoy N."/>
            <person name="Sisk P."/>
            <person name="Stolte C."/>
            <person name="Sykes S."/>
            <person name="White J."/>
            <person name="Yandava C."/>
            <person name="Burger G."/>
            <person name="Gray M.W."/>
            <person name="Holland P.W.H."/>
            <person name="King N."/>
            <person name="Lang F.B.F."/>
            <person name="Roger A.J."/>
            <person name="Ruiz-Trillo I."/>
            <person name="Haas B."/>
            <person name="Nusbaum C."/>
            <person name="Birren B."/>
        </authorList>
    </citation>
    <scope>NUCLEOTIDE SEQUENCE [LARGE SCALE GENOMIC DNA]</scope>
    <source>
        <strain evidence="3 4">JP610</strain>
    </source>
</reference>
<dbReference type="Proteomes" id="UP000054560">
    <property type="component" value="Unassembled WGS sequence"/>
</dbReference>
<dbReference type="RefSeq" id="XP_014149926.1">
    <property type="nucleotide sequence ID" value="XM_014294451.1"/>
</dbReference>
<dbReference type="AlphaFoldDB" id="A0A0L0FGW9"/>
<dbReference type="GO" id="GO:0005524">
    <property type="term" value="F:ATP binding"/>
    <property type="evidence" value="ECO:0007669"/>
    <property type="project" value="InterPro"/>
</dbReference>
<dbReference type="InterPro" id="IPR031327">
    <property type="entry name" value="MCM"/>
</dbReference>
<dbReference type="GO" id="GO:0042555">
    <property type="term" value="C:MCM complex"/>
    <property type="evidence" value="ECO:0007669"/>
    <property type="project" value="TreeGrafter"/>
</dbReference>
<evidence type="ECO:0000313" key="4">
    <source>
        <dbReference type="Proteomes" id="UP000054560"/>
    </source>
</evidence>
<dbReference type="OrthoDB" id="1882346at2759"/>
<dbReference type="Gene3D" id="3.40.50.300">
    <property type="entry name" value="P-loop containing nucleotide triphosphate hydrolases"/>
    <property type="match status" value="1"/>
</dbReference>
<proteinExistence type="predicted"/>
<dbReference type="PANTHER" id="PTHR11630:SF46">
    <property type="entry name" value="DNA REPLICATION LICENSING FACTOR MCM3-RELATED"/>
    <property type="match status" value="1"/>
</dbReference>
<evidence type="ECO:0000256" key="1">
    <source>
        <dbReference type="SAM" id="MobiDB-lite"/>
    </source>
</evidence>
<sequence length="169" mass="20058">EEKGDDRSNEIYVKHNPNLHGPLKSKKDRMFNLTFLKKYIHYAKVKINPTLTTEATQYIVGEYTQLRENRREKSLPITARTLETMIRLATAMARCRLSQEVTKKDAKEGVDILKFALYAEEPDAEDDGLTYDNMENRKDDAEKKEEKRKRREKRARRVCLLWFYTCVYM</sequence>
<dbReference type="Pfam" id="PF17855">
    <property type="entry name" value="MCM_lid"/>
    <property type="match status" value="1"/>
</dbReference>
<dbReference type="EMBL" id="KQ243299">
    <property type="protein sequence ID" value="KNC76024.1"/>
    <property type="molecule type" value="Genomic_DNA"/>
</dbReference>
<name>A0A0L0FGW9_9EUKA</name>
<feature type="region of interest" description="Disordered" evidence="1">
    <location>
        <begin position="126"/>
        <end position="152"/>
    </location>
</feature>
<dbReference type="GO" id="GO:0005634">
    <property type="term" value="C:nucleus"/>
    <property type="evidence" value="ECO:0007669"/>
    <property type="project" value="TreeGrafter"/>
</dbReference>
<protein>
    <recommendedName>
        <fullName evidence="2">MCM AAA-lid domain-containing protein</fullName>
    </recommendedName>
</protein>
<accession>A0A0L0FGW9</accession>
<dbReference type="GO" id="GO:0000727">
    <property type="term" value="P:double-strand break repair via break-induced replication"/>
    <property type="evidence" value="ECO:0007669"/>
    <property type="project" value="TreeGrafter"/>
</dbReference>
<dbReference type="GO" id="GO:0017116">
    <property type="term" value="F:single-stranded DNA helicase activity"/>
    <property type="evidence" value="ECO:0007669"/>
    <property type="project" value="TreeGrafter"/>
</dbReference>
<evidence type="ECO:0000313" key="3">
    <source>
        <dbReference type="EMBL" id="KNC76024.1"/>
    </source>
</evidence>
<dbReference type="InterPro" id="IPR041562">
    <property type="entry name" value="MCM_lid"/>
</dbReference>
<dbReference type="GO" id="GO:0003697">
    <property type="term" value="F:single-stranded DNA binding"/>
    <property type="evidence" value="ECO:0007669"/>
    <property type="project" value="TreeGrafter"/>
</dbReference>
<gene>
    <name evidence="3" type="ORF">SARC_11468</name>
</gene>
<dbReference type="PANTHER" id="PTHR11630">
    <property type="entry name" value="DNA REPLICATION LICENSING FACTOR MCM FAMILY MEMBER"/>
    <property type="match status" value="1"/>
</dbReference>
<evidence type="ECO:0000259" key="2">
    <source>
        <dbReference type="Pfam" id="PF17855"/>
    </source>
</evidence>